<dbReference type="InParanoid" id="K5XXG7"/>
<organism evidence="5 6">
    <name type="scientific">Agaricus bisporus var. burnettii (strain JB137-S8 / ATCC MYA-4627 / FGSC 10392)</name>
    <name type="common">White button mushroom</name>
    <dbReference type="NCBI Taxonomy" id="597362"/>
    <lineage>
        <taxon>Eukaryota</taxon>
        <taxon>Fungi</taxon>
        <taxon>Dikarya</taxon>
        <taxon>Basidiomycota</taxon>
        <taxon>Agaricomycotina</taxon>
        <taxon>Agaricomycetes</taxon>
        <taxon>Agaricomycetidae</taxon>
        <taxon>Agaricales</taxon>
        <taxon>Agaricineae</taxon>
        <taxon>Agaricaceae</taxon>
        <taxon>Agaricus</taxon>
    </lineage>
</organism>
<dbReference type="STRING" id="597362.K5XXG7"/>
<dbReference type="InterPro" id="IPR036748">
    <property type="entry name" value="MTH938-like_sf"/>
</dbReference>
<dbReference type="OrthoDB" id="20681at2759"/>
<evidence type="ECO:0000256" key="2">
    <source>
        <dbReference type="ARBA" id="ARBA00021776"/>
    </source>
</evidence>
<protein>
    <recommendedName>
        <fullName evidence="2">NADH dehydrogenase [ubiquinone] 1 alpha subcomplex assembly factor 3</fullName>
    </recommendedName>
</protein>
<comment type="subcellular location">
    <subcellularLocation>
        <location evidence="1">Mitochondrion</location>
    </subcellularLocation>
</comment>
<dbReference type="Proteomes" id="UP000008493">
    <property type="component" value="Unassembled WGS sequence"/>
</dbReference>
<dbReference type="PANTHER" id="PTHR21192">
    <property type="entry name" value="NUCLEAR PROTEIN E3-3"/>
    <property type="match status" value="1"/>
</dbReference>
<sequence length="193" mass="21787">MFLRSLPRAVYRPLLRSFTTHATRPRTRLNTLTCNALARSLSTTPVRRDLTNILADENPPPVQVNSISEDGILLADGLLLPSSCIFFDGQVFLWDVPQKLWEGWSPERFEFFEATLNRPEILVLGTGRTSVQPPPFIRSYFNTLGIQLEVMDTRNACSTYNMLSEEGRRVAAALLPISSQAWHKVKSLSPKNI</sequence>
<evidence type="ECO:0000313" key="6">
    <source>
        <dbReference type="Proteomes" id="UP000008493"/>
    </source>
</evidence>
<dbReference type="CDD" id="cd05125">
    <property type="entry name" value="Mth938_2P1-like"/>
    <property type="match status" value="1"/>
</dbReference>
<keyword evidence="3" id="KW-0496">Mitochondrion</keyword>
<dbReference type="OMA" id="VMDTWNA"/>
<dbReference type="GO" id="GO:0032981">
    <property type="term" value="P:mitochondrial respiratory chain complex I assembly"/>
    <property type="evidence" value="ECO:0007669"/>
    <property type="project" value="InterPro"/>
</dbReference>
<reference evidence="6" key="1">
    <citation type="journal article" date="2012" name="Proc. Natl. Acad. Sci. U.S.A.">
        <title>Genome sequence of the button mushroom Agaricus bisporus reveals mechanisms governing adaptation to a humic-rich ecological niche.</title>
        <authorList>
            <person name="Morin E."/>
            <person name="Kohler A."/>
            <person name="Baker A.R."/>
            <person name="Foulongne-Oriol M."/>
            <person name="Lombard V."/>
            <person name="Nagy L.G."/>
            <person name="Ohm R.A."/>
            <person name="Patyshakuliyeva A."/>
            <person name="Brun A."/>
            <person name="Aerts A.L."/>
            <person name="Bailey A.M."/>
            <person name="Billette C."/>
            <person name="Coutinho P.M."/>
            <person name="Deakin G."/>
            <person name="Doddapaneni H."/>
            <person name="Floudas D."/>
            <person name="Grimwood J."/>
            <person name="Hilden K."/>
            <person name="Kuees U."/>
            <person name="LaButti K.M."/>
            <person name="Lapidus A."/>
            <person name="Lindquist E.A."/>
            <person name="Lucas S.M."/>
            <person name="Murat C."/>
            <person name="Riley R.W."/>
            <person name="Salamov A.A."/>
            <person name="Schmutz J."/>
            <person name="Subramanian V."/>
            <person name="Woesten H.A.B."/>
            <person name="Xu J."/>
            <person name="Eastwood D.C."/>
            <person name="Foster G.D."/>
            <person name="Sonnenberg A.S."/>
            <person name="Cullen D."/>
            <person name="de Vries R.P."/>
            <person name="Lundell T."/>
            <person name="Hibbett D.S."/>
            <person name="Henrissat B."/>
            <person name="Burton K.S."/>
            <person name="Kerrigan R.W."/>
            <person name="Challen M.P."/>
            <person name="Grigoriev I.V."/>
            <person name="Martin F."/>
        </authorList>
    </citation>
    <scope>NUCLEOTIDE SEQUENCE [LARGE SCALE GENOMIC DNA]</scope>
    <source>
        <strain evidence="6">JB137-S8 / ATCC MYA-4627 / FGSC 10392</strain>
    </source>
</reference>
<name>K5XXG7_AGABU</name>
<dbReference type="GO" id="GO:0005743">
    <property type="term" value="C:mitochondrial inner membrane"/>
    <property type="evidence" value="ECO:0007669"/>
    <property type="project" value="TreeGrafter"/>
</dbReference>
<comment type="similarity">
    <text evidence="4">Belongs to the NDUFAF3 family.</text>
</comment>
<dbReference type="eggNOG" id="KOG3363">
    <property type="taxonomic scope" value="Eukaryota"/>
</dbReference>
<dbReference type="GeneID" id="18831053"/>
<dbReference type="InterPro" id="IPR034095">
    <property type="entry name" value="NDUF3"/>
</dbReference>
<dbReference type="SUPFAM" id="SSF64076">
    <property type="entry name" value="MTH938-like"/>
    <property type="match status" value="1"/>
</dbReference>
<dbReference type="KEGG" id="abp:AGABI1DRAFT72747"/>
<dbReference type="RefSeq" id="XP_007328988.1">
    <property type="nucleotide sequence ID" value="XM_007328926.1"/>
</dbReference>
<proteinExistence type="inferred from homology"/>
<dbReference type="Gene3D" id="3.40.1230.10">
    <property type="entry name" value="MTH938-like"/>
    <property type="match status" value="1"/>
</dbReference>
<dbReference type="HOGENOM" id="CLU_074390_1_2_1"/>
<gene>
    <name evidence="5" type="ORF">AGABI1DRAFT_72747</name>
</gene>
<evidence type="ECO:0000256" key="1">
    <source>
        <dbReference type="ARBA" id="ARBA00004173"/>
    </source>
</evidence>
<keyword evidence="6" id="KW-1185">Reference proteome</keyword>
<dbReference type="PANTHER" id="PTHR21192:SF2">
    <property type="entry name" value="NADH DEHYDROGENASE [UBIQUINONE] 1 ALPHA SUBCOMPLEX ASSEMBLY FACTOR 3"/>
    <property type="match status" value="1"/>
</dbReference>
<dbReference type="EMBL" id="JH971389">
    <property type="protein sequence ID" value="EKM79990.1"/>
    <property type="molecule type" value="Genomic_DNA"/>
</dbReference>
<evidence type="ECO:0000256" key="3">
    <source>
        <dbReference type="ARBA" id="ARBA00023128"/>
    </source>
</evidence>
<accession>K5XXG7</accession>
<dbReference type="AlphaFoldDB" id="K5XXG7"/>
<dbReference type="Pfam" id="PF04430">
    <property type="entry name" value="DUF498"/>
    <property type="match status" value="1"/>
</dbReference>
<evidence type="ECO:0000313" key="5">
    <source>
        <dbReference type="EMBL" id="EKM79990.1"/>
    </source>
</evidence>
<evidence type="ECO:0000256" key="4">
    <source>
        <dbReference type="ARBA" id="ARBA00049984"/>
    </source>
</evidence>
<dbReference type="InterPro" id="IPR007523">
    <property type="entry name" value="NDUFAF3/AAMDC"/>
</dbReference>